<dbReference type="InterPro" id="IPR029000">
    <property type="entry name" value="Cyclophilin-like_dom_sf"/>
</dbReference>
<name>A0ABV2AG61_9EUKA</name>
<evidence type="ECO:0000256" key="1">
    <source>
        <dbReference type="RuleBase" id="RU363019"/>
    </source>
</evidence>
<evidence type="ECO:0000256" key="2">
    <source>
        <dbReference type="SAM" id="MobiDB-lite"/>
    </source>
</evidence>
<sequence length="285" mass="32127">MDFKRCFLDVSINGENLGRIVIKLFGNKVPRTAKNFSDICAGDKKSEETGNRLTYENCAVHRVIKNFILQSGDFEKGDGTGGESVYGRNFNDERMDIPFNKAGLVAMANAGPNTNGSQFFITCAPCPHLNGKHVVFGKVVSGMSVVRKIERVKVDSNNSPLKSVRIAKAGFAEKNPEQSEKSSGKPKKQTERPNKQLKETEQTENRKEKSKPLLKPITFIGKSGRILKGRGFTSLRHVGNFGGIGFHSETPSPERRRKEKLRRKVYRRREKPRYKIRRRNISKSN</sequence>
<feature type="domain" description="PPIase cyclophilin-type" evidence="3">
    <location>
        <begin position="7"/>
        <end position="171"/>
    </location>
</feature>
<dbReference type="SUPFAM" id="SSF50891">
    <property type="entry name" value="Cyclophilin-like"/>
    <property type="match status" value="1"/>
</dbReference>
<comment type="similarity">
    <text evidence="1">Belongs to the cyclophilin-type PPIase family.</text>
</comment>
<dbReference type="PROSITE" id="PS50072">
    <property type="entry name" value="CSA_PPIASE_2"/>
    <property type="match status" value="1"/>
</dbReference>
<feature type="non-terminal residue" evidence="4">
    <location>
        <position position="285"/>
    </location>
</feature>
<keyword evidence="5" id="KW-1185">Reference proteome</keyword>
<reference evidence="4 5" key="1">
    <citation type="journal article" date="2024" name="BMC Biol.">
        <title>Comparative genomics of Ascetosporea gives new insight into the evolutionary basis for animal parasitism in Rhizaria.</title>
        <authorList>
            <person name="Hiltunen Thoren M."/>
            <person name="Onut-Brannstrom I."/>
            <person name="Alfjorden A."/>
            <person name="Peckova H."/>
            <person name="Swords F."/>
            <person name="Hooper C."/>
            <person name="Holzer A.S."/>
            <person name="Bass D."/>
            <person name="Burki F."/>
        </authorList>
    </citation>
    <scope>NUCLEOTIDE SEQUENCE [LARGE SCALE GENOMIC DNA]</scope>
    <source>
        <strain evidence="4">20-A016</strain>
    </source>
</reference>
<feature type="compositionally biased region" description="Basic residues" evidence="2">
    <location>
        <begin position="255"/>
        <end position="285"/>
    </location>
</feature>
<keyword evidence="1" id="KW-0697">Rotamase</keyword>
<dbReference type="PANTHER" id="PTHR11071">
    <property type="entry name" value="PEPTIDYL-PROLYL CIS-TRANS ISOMERASE"/>
    <property type="match status" value="1"/>
</dbReference>
<comment type="catalytic activity">
    <reaction evidence="1">
        <text>[protein]-peptidylproline (omega=180) = [protein]-peptidylproline (omega=0)</text>
        <dbReference type="Rhea" id="RHEA:16237"/>
        <dbReference type="Rhea" id="RHEA-COMP:10747"/>
        <dbReference type="Rhea" id="RHEA-COMP:10748"/>
        <dbReference type="ChEBI" id="CHEBI:83833"/>
        <dbReference type="ChEBI" id="CHEBI:83834"/>
        <dbReference type="EC" id="5.2.1.8"/>
    </reaction>
</comment>
<accession>A0ABV2AG61</accession>
<dbReference type="InterPro" id="IPR002130">
    <property type="entry name" value="Cyclophilin-type_PPIase_dom"/>
</dbReference>
<protein>
    <recommendedName>
        <fullName evidence="1">Peptidyl-prolyl cis-trans isomerase</fullName>
        <shortName evidence="1">PPIase</shortName>
        <ecNumber evidence="1">5.2.1.8</ecNumber>
    </recommendedName>
</protein>
<organism evidence="4 5">
    <name type="scientific">Bonamia ostreae</name>
    <dbReference type="NCBI Taxonomy" id="126728"/>
    <lineage>
        <taxon>Eukaryota</taxon>
        <taxon>Sar</taxon>
        <taxon>Rhizaria</taxon>
        <taxon>Endomyxa</taxon>
        <taxon>Ascetosporea</taxon>
        <taxon>Haplosporida</taxon>
        <taxon>Bonamia</taxon>
    </lineage>
</organism>
<evidence type="ECO:0000313" key="4">
    <source>
        <dbReference type="EMBL" id="MES1918632.1"/>
    </source>
</evidence>
<dbReference type="EC" id="5.2.1.8" evidence="1"/>
<comment type="caution">
    <text evidence="4">The sequence shown here is derived from an EMBL/GenBank/DDBJ whole genome shotgun (WGS) entry which is preliminary data.</text>
</comment>
<keyword evidence="1 4" id="KW-0413">Isomerase</keyword>
<comment type="function">
    <text evidence="1">PPIases accelerate the folding of proteins. It catalyzes the cis-trans isomerization of proline imidic peptide bonds in oligopeptides.</text>
</comment>
<dbReference type="PANTHER" id="PTHR11071:SF561">
    <property type="entry name" value="PEPTIDYL-PROLYL CIS-TRANS ISOMERASE D-RELATED"/>
    <property type="match status" value="1"/>
</dbReference>
<evidence type="ECO:0000313" key="5">
    <source>
        <dbReference type="Proteomes" id="UP001439008"/>
    </source>
</evidence>
<evidence type="ECO:0000259" key="3">
    <source>
        <dbReference type="PROSITE" id="PS50072"/>
    </source>
</evidence>
<feature type="region of interest" description="Disordered" evidence="2">
    <location>
        <begin position="167"/>
        <end position="215"/>
    </location>
</feature>
<proteinExistence type="inferred from homology"/>
<dbReference type="EMBL" id="JBDODL010000097">
    <property type="protein sequence ID" value="MES1918632.1"/>
    <property type="molecule type" value="Genomic_DNA"/>
</dbReference>
<feature type="region of interest" description="Disordered" evidence="2">
    <location>
        <begin position="241"/>
        <end position="285"/>
    </location>
</feature>
<dbReference type="Proteomes" id="UP001439008">
    <property type="component" value="Unassembled WGS sequence"/>
</dbReference>
<dbReference type="PRINTS" id="PR00153">
    <property type="entry name" value="CSAPPISMRASE"/>
</dbReference>
<dbReference type="GO" id="GO:0003755">
    <property type="term" value="F:peptidyl-prolyl cis-trans isomerase activity"/>
    <property type="evidence" value="ECO:0007669"/>
    <property type="project" value="UniProtKB-EC"/>
</dbReference>
<gene>
    <name evidence="4" type="primary">CYP40</name>
    <name evidence="4" type="ORF">MHBO_000574</name>
</gene>
<dbReference type="Gene3D" id="2.40.100.10">
    <property type="entry name" value="Cyclophilin-like"/>
    <property type="match status" value="1"/>
</dbReference>
<feature type="compositionally biased region" description="Basic and acidic residues" evidence="2">
    <location>
        <begin position="174"/>
        <end position="211"/>
    </location>
</feature>
<dbReference type="Pfam" id="PF00160">
    <property type="entry name" value="Pro_isomerase"/>
    <property type="match status" value="1"/>
</dbReference>